<dbReference type="PANTHER" id="PTHR46056:SF12">
    <property type="entry name" value="LONG-CHAIN-ALCOHOL OXIDASE"/>
    <property type="match status" value="1"/>
</dbReference>
<evidence type="ECO:0000256" key="7">
    <source>
        <dbReference type="ARBA" id="ARBA00022692"/>
    </source>
</evidence>
<feature type="domain" description="FAD-dependent oxidoreductase 2 FAD-binding" evidence="15">
    <location>
        <begin position="202"/>
        <end position="234"/>
    </location>
</feature>
<dbReference type="InterPro" id="IPR012400">
    <property type="entry name" value="Long_Oxdase"/>
</dbReference>
<evidence type="ECO:0000256" key="3">
    <source>
        <dbReference type="ARBA" id="ARBA00004370"/>
    </source>
</evidence>
<dbReference type="EMBL" id="MCGT01000011">
    <property type="protein sequence ID" value="ORX55731.1"/>
    <property type="molecule type" value="Genomic_DNA"/>
</dbReference>
<dbReference type="GO" id="GO:0050660">
    <property type="term" value="F:flavin adenine dinucleotide binding"/>
    <property type="evidence" value="ECO:0007669"/>
    <property type="project" value="InterPro"/>
</dbReference>
<dbReference type="STRING" id="101127.A0A1X2GKA7"/>
<dbReference type="GO" id="GO:0046577">
    <property type="term" value="F:long-chain-alcohol oxidase activity"/>
    <property type="evidence" value="ECO:0007669"/>
    <property type="project" value="UniProtKB-EC"/>
</dbReference>
<comment type="caution">
    <text evidence="17">The sequence shown here is derived from an EMBL/GenBank/DDBJ whole genome shotgun (WGS) entry which is preliminary data.</text>
</comment>
<evidence type="ECO:0000256" key="6">
    <source>
        <dbReference type="ARBA" id="ARBA00022630"/>
    </source>
</evidence>
<dbReference type="Proteomes" id="UP000242146">
    <property type="component" value="Unassembled WGS sequence"/>
</dbReference>
<sequence>MTDPFRFHNNVELQLSSEETKVLAALANTFIARLSPADTQKLVDKYANGKTGVDRDTLVQFANTQGTDFDFKNIITGFLLRATSPDNHRELHLSLTLLSTRAGSLLLTGKFMPFYEIPLPEREAIVNGWRTSSIPKLRLLYRGMSSASLYPMYGNRDNAILQRAMAYNPVCPVRSPPDYQPVKEWVRVPMLTKEQLLQGHWDAIVIGSGGGGGVAASELSKAGKSVLVIEKGTYYHESDLGINDNDAFKNMYEQGGFFSSVEGTINILAGSTFGGGTAINWCCSLKPQHFVREEWARQGLTHFMSPKFANDLERVCDRIGASTAGVVHNASNQNLLDGSKKLGLHYDVLPQNTSGEIHNCDFCYAGCRDGIKNGSQTTWLRDAQAHGAQFVDRAKVIRVLTKNGKATGVELLLNHGGPPQKIQVKADLVVCSAGSLQTPGVLQRSGLKNKHIGKHLRLHPCSIVLGYFDRIIDNHQGAIMTAISCSAENVDGEGYGAKLEVPCTPAAAYSAIFPWRGAADHKDLMVRYRHYSPILVLSRDKDTNSTVRYDEHGNVSVDYPISKHDIRSVLAGILQATDVLVAAGAREVRTGQFAIDPFVFQPEEEIRVDNPRYRAWRQSVEKNGLPTFGAGIFAAHQMGSSRMGVSPAVSAVQPTGETWEVKNLFVADASIFPTSTGVNPMVTTEAVALHVADAIIEKQKNAKL</sequence>
<dbReference type="PIRSF" id="PIRSF028937">
    <property type="entry name" value="Lg_Ch_AO"/>
    <property type="match status" value="1"/>
</dbReference>
<dbReference type="InterPro" id="IPR036188">
    <property type="entry name" value="FAD/NAD-bd_sf"/>
</dbReference>
<keyword evidence="9" id="KW-1133">Transmembrane helix</keyword>
<evidence type="ECO:0000259" key="15">
    <source>
        <dbReference type="Pfam" id="PF00890"/>
    </source>
</evidence>
<evidence type="ECO:0000256" key="12">
    <source>
        <dbReference type="PIRNR" id="PIRNR028937"/>
    </source>
</evidence>
<dbReference type="InterPro" id="IPR007867">
    <property type="entry name" value="GMC_OxRtase_C"/>
</dbReference>
<protein>
    <recommendedName>
        <fullName evidence="5 12">Long-chain-alcohol oxidase</fullName>
        <ecNumber evidence="5 12">1.1.3.20</ecNumber>
    </recommendedName>
</protein>
<accession>A0A1X2GKA7</accession>
<gene>
    <name evidence="17" type="ORF">DM01DRAFT_1382833</name>
</gene>
<dbReference type="Pfam" id="PF00732">
    <property type="entry name" value="GMC_oxred_N"/>
    <property type="match status" value="1"/>
</dbReference>
<dbReference type="PANTHER" id="PTHR46056">
    <property type="entry name" value="LONG-CHAIN-ALCOHOL OXIDASE"/>
    <property type="match status" value="1"/>
</dbReference>
<evidence type="ECO:0000259" key="14">
    <source>
        <dbReference type="Pfam" id="PF00732"/>
    </source>
</evidence>
<evidence type="ECO:0000256" key="8">
    <source>
        <dbReference type="ARBA" id="ARBA00022827"/>
    </source>
</evidence>
<evidence type="ECO:0000256" key="9">
    <source>
        <dbReference type="ARBA" id="ARBA00022989"/>
    </source>
</evidence>
<keyword evidence="18" id="KW-1185">Reference proteome</keyword>
<evidence type="ECO:0000259" key="16">
    <source>
        <dbReference type="Pfam" id="PF05199"/>
    </source>
</evidence>
<reference evidence="17 18" key="1">
    <citation type="submission" date="2016-07" db="EMBL/GenBank/DDBJ databases">
        <title>Pervasive Adenine N6-methylation of Active Genes in Fungi.</title>
        <authorList>
            <consortium name="DOE Joint Genome Institute"/>
            <person name="Mondo S.J."/>
            <person name="Dannebaum R.O."/>
            <person name="Kuo R.C."/>
            <person name="Labutti K."/>
            <person name="Haridas S."/>
            <person name="Kuo A."/>
            <person name="Salamov A."/>
            <person name="Ahrendt S.R."/>
            <person name="Lipzen A."/>
            <person name="Sullivan W."/>
            <person name="Andreopoulos W.B."/>
            <person name="Clum A."/>
            <person name="Lindquist E."/>
            <person name="Daum C."/>
            <person name="Ramamoorthy G.K."/>
            <person name="Gryganskyi A."/>
            <person name="Culley D."/>
            <person name="Magnuson J.K."/>
            <person name="James T.Y."/>
            <person name="O'Malley M.A."/>
            <person name="Stajich J.E."/>
            <person name="Spatafora J.W."/>
            <person name="Visel A."/>
            <person name="Grigoriev I.V."/>
        </authorList>
    </citation>
    <scope>NUCLEOTIDE SEQUENCE [LARGE SCALE GENOMIC DNA]</scope>
    <source>
        <strain evidence="17 18">NRRL 3301</strain>
    </source>
</reference>
<organism evidence="17 18">
    <name type="scientific">Hesseltinella vesiculosa</name>
    <dbReference type="NCBI Taxonomy" id="101127"/>
    <lineage>
        <taxon>Eukaryota</taxon>
        <taxon>Fungi</taxon>
        <taxon>Fungi incertae sedis</taxon>
        <taxon>Mucoromycota</taxon>
        <taxon>Mucoromycotina</taxon>
        <taxon>Mucoromycetes</taxon>
        <taxon>Mucorales</taxon>
        <taxon>Cunninghamellaceae</taxon>
        <taxon>Hesseltinella</taxon>
    </lineage>
</organism>
<keyword evidence="7" id="KW-0812">Transmembrane</keyword>
<comment type="subcellular location">
    <subcellularLocation>
        <location evidence="3">Membrane</location>
    </subcellularLocation>
</comment>
<evidence type="ECO:0000313" key="17">
    <source>
        <dbReference type="EMBL" id="ORX55731.1"/>
    </source>
</evidence>
<evidence type="ECO:0000256" key="4">
    <source>
        <dbReference type="ARBA" id="ARBA00010790"/>
    </source>
</evidence>
<keyword evidence="6" id="KW-0285">Flavoprotein</keyword>
<name>A0A1X2GKA7_9FUNG</name>
<dbReference type="InterPro" id="IPR003953">
    <property type="entry name" value="FAD-dep_OxRdtase_2_FAD-bd"/>
</dbReference>
<evidence type="ECO:0000256" key="10">
    <source>
        <dbReference type="ARBA" id="ARBA00023002"/>
    </source>
</evidence>
<keyword evidence="10 12" id="KW-0560">Oxidoreductase</keyword>
<dbReference type="Gene3D" id="3.50.50.60">
    <property type="entry name" value="FAD/NAD(P)-binding domain"/>
    <property type="match status" value="2"/>
</dbReference>
<comment type="catalytic activity">
    <reaction evidence="1 12">
        <text>a long-chain primary fatty alcohol + O2 = a long-chain fatty aldehyde + H2O2</text>
        <dbReference type="Rhea" id="RHEA:22756"/>
        <dbReference type="ChEBI" id="CHEBI:15379"/>
        <dbReference type="ChEBI" id="CHEBI:16240"/>
        <dbReference type="ChEBI" id="CHEBI:17176"/>
        <dbReference type="ChEBI" id="CHEBI:77396"/>
        <dbReference type="EC" id="1.1.3.20"/>
    </reaction>
</comment>
<evidence type="ECO:0000313" key="18">
    <source>
        <dbReference type="Proteomes" id="UP000242146"/>
    </source>
</evidence>
<comment type="similarity">
    <text evidence="4 12">Belongs to the GMC oxidoreductase family.</text>
</comment>
<dbReference type="Pfam" id="PF05199">
    <property type="entry name" value="GMC_oxred_C"/>
    <property type="match status" value="1"/>
</dbReference>
<dbReference type="OrthoDB" id="269227at2759"/>
<keyword evidence="11" id="KW-0472">Membrane</keyword>
<dbReference type="InterPro" id="IPR000172">
    <property type="entry name" value="GMC_OxRdtase_N"/>
</dbReference>
<dbReference type="Pfam" id="PF00890">
    <property type="entry name" value="FAD_binding_2"/>
    <property type="match status" value="1"/>
</dbReference>
<evidence type="ECO:0000256" key="5">
    <source>
        <dbReference type="ARBA" id="ARBA00013125"/>
    </source>
</evidence>
<feature type="domain" description="Glucose-methanol-choline oxidoreductase C-terminal" evidence="16">
    <location>
        <begin position="552"/>
        <end position="688"/>
    </location>
</feature>
<comment type="function">
    <text evidence="2">Long-chain fatty alcohol oxidase involved in the omega-oxidation pathway of lipid degradation.</text>
</comment>
<evidence type="ECO:0000256" key="11">
    <source>
        <dbReference type="ARBA" id="ARBA00023136"/>
    </source>
</evidence>
<dbReference type="SUPFAM" id="SSF51905">
    <property type="entry name" value="FAD/NAD(P)-binding domain"/>
    <property type="match status" value="1"/>
</dbReference>
<evidence type="ECO:0000256" key="1">
    <source>
        <dbReference type="ARBA" id="ARBA00000920"/>
    </source>
</evidence>
<evidence type="ECO:0000256" key="13">
    <source>
        <dbReference type="PIRSR" id="PIRSR028937-1"/>
    </source>
</evidence>
<evidence type="ECO:0000256" key="2">
    <source>
        <dbReference type="ARBA" id="ARBA00003842"/>
    </source>
</evidence>
<dbReference type="GO" id="GO:0016020">
    <property type="term" value="C:membrane"/>
    <property type="evidence" value="ECO:0007669"/>
    <property type="project" value="UniProtKB-SubCell"/>
</dbReference>
<feature type="domain" description="Glucose-methanol-choline oxidoreductase N-terminal" evidence="14">
    <location>
        <begin position="249"/>
        <end position="461"/>
    </location>
</feature>
<proteinExistence type="inferred from homology"/>
<dbReference type="AlphaFoldDB" id="A0A1X2GKA7"/>
<feature type="active site" description="Proton acceptor" evidence="13">
    <location>
        <position position="636"/>
    </location>
</feature>
<dbReference type="EC" id="1.1.3.20" evidence="5 12"/>
<keyword evidence="8" id="KW-0274">FAD</keyword>